<name>A0A916WL73_9BURK</name>
<dbReference type="Gene3D" id="3.40.190.170">
    <property type="entry name" value="Bacterial extracellular solute-binding protein, family 7"/>
    <property type="match status" value="1"/>
</dbReference>
<dbReference type="PANTHER" id="PTHR33376:SF15">
    <property type="entry name" value="BLL6794 PROTEIN"/>
    <property type="match status" value="1"/>
</dbReference>
<reference evidence="3" key="1">
    <citation type="journal article" date="2014" name="Int. J. Syst. Evol. Microbiol.">
        <title>Complete genome sequence of Corynebacterium casei LMG S-19264T (=DSM 44701T), isolated from a smear-ripened cheese.</title>
        <authorList>
            <consortium name="US DOE Joint Genome Institute (JGI-PGF)"/>
            <person name="Walter F."/>
            <person name="Albersmeier A."/>
            <person name="Kalinowski J."/>
            <person name="Ruckert C."/>
        </authorList>
    </citation>
    <scope>NUCLEOTIDE SEQUENCE</scope>
    <source>
        <strain evidence="3">CGMCC 1.15322</strain>
    </source>
</reference>
<dbReference type="GO" id="GO:0055085">
    <property type="term" value="P:transmembrane transport"/>
    <property type="evidence" value="ECO:0007669"/>
    <property type="project" value="InterPro"/>
</dbReference>
<dbReference type="InterPro" id="IPR018389">
    <property type="entry name" value="DctP_fam"/>
</dbReference>
<dbReference type="AlphaFoldDB" id="A0A916WL73"/>
<dbReference type="InterPro" id="IPR038404">
    <property type="entry name" value="TRAP_DctP_sf"/>
</dbReference>
<feature type="chain" id="PRO_5036872985" evidence="2">
    <location>
        <begin position="21"/>
        <end position="336"/>
    </location>
</feature>
<dbReference type="Pfam" id="PF03480">
    <property type="entry name" value="DctP"/>
    <property type="match status" value="1"/>
</dbReference>
<protein>
    <submittedName>
        <fullName evidence="3">ABC transporter substrate-binding protein</fullName>
    </submittedName>
</protein>
<reference evidence="3" key="2">
    <citation type="submission" date="2020-09" db="EMBL/GenBank/DDBJ databases">
        <authorList>
            <person name="Sun Q."/>
            <person name="Zhou Y."/>
        </authorList>
    </citation>
    <scope>NUCLEOTIDE SEQUENCE</scope>
    <source>
        <strain evidence="3">CGMCC 1.15322</strain>
    </source>
</reference>
<dbReference type="EMBL" id="BMIG01000019">
    <property type="protein sequence ID" value="GGB12400.1"/>
    <property type="molecule type" value="Genomic_DNA"/>
</dbReference>
<dbReference type="PANTHER" id="PTHR33376">
    <property type="match status" value="1"/>
</dbReference>
<proteinExistence type="predicted"/>
<dbReference type="Proteomes" id="UP000620596">
    <property type="component" value="Unassembled WGS sequence"/>
</dbReference>
<feature type="signal peptide" evidence="2">
    <location>
        <begin position="1"/>
        <end position="20"/>
    </location>
</feature>
<dbReference type="CDD" id="cd13665">
    <property type="entry name" value="PBP2_TRAP_Dctp3_4"/>
    <property type="match status" value="1"/>
</dbReference>
<dbReference type="NCBIfam" id="NF037995">
    <property type="entry name" value="TRAP_S1"/>
    <property type="match status" value="1"/>
</dbReference>
<sequence length="336" mass="36717">MKIKPIAVALLTACSGFASAQTVLTVSSWLPPTHSLSMAQKEWCDLLEKNTVGKMKCNILPRGVTAAPGTMDAVKNGLADVSYTVHGYTPGRFLYTQMSEFPFLGNTSEPISVAFNKVAFKNPQFLSEHQGVKVISFFTHGPGMVFNTKRPVTNVDELGGLKWRVGGGMVNEISKVLNMNVTLKPAPDSYELLSGGVMDGTLFPAESTESFKIDKLIKHATMFPGGLYNTSFVFMMNQGKYDKLSADEKKAVDAISGEVAARMFGRGWDKVDRRAMGLMQANNVQIVKADAKFVADVKTKTAPLEQKWVKDAEAKGMKDAAKVLAEFRAEIARQEK</sequence>
<keyword evidence="4" id="KW-1185">Reference proteome</keyword>
<organism evidence="3 4">
    <name type="scientific">Polaromonas eurypsychrophila</name>
    <dbReference type="NCBI Taxonomy" id="1614635"/>
    <lineage>
        <taxon>Bacteria</taxon>
        <taxon>Pseudomonadati</taxon>
        <taxon>Pseudomonadota</taxon>
        <taxon>Betaproteobacteria</taxon>
        <taxon>Burkholderiales</taxon>
        <taxon>Comamonadaceae</taxon>
        <taxon>Polaromonas</taxon>
    </lineage>
</organism>
<evidence type="ECO:0000313" key="4">
    <source>
        <dbReference type="Proteomes" id="UP000620596"/>
    </source>
</evidence>
<dbReference type="RefSeq" id="WP_188709958.1">
    <property type="nucleotide sequence ID" value="NZ_BMIG01000019.1"/>
</dbReference>
<evidence type="ECO:0000256" key="1">
    <source>
        <dbReference type="ARBA" id="ARBA00022729"/>
    </source>
</evidence>
<comment type="caution">
    <text evidence="3">The sequence shown here is derived from an EMBL/GenBank/DDBJ whole genome shotgun (WGS) entry which is preliminary data.</text>
</comment>
<keyword evidence="1 2" id="KW-0732">Signal</keyword>
<gene>
    <name evidence="3" type="ORF">GCM10011496_36600</name>
</gene>
<evidence type="ECO:0000313" key="3">
    <source>
        <dbReference type="EMBL" id="GGB12400.1"/>
    </source>
</evidence>
<evidence type="ECO:0000256" key="2">
    <source>
        <dbReference type="SAM" id="SignalP"/>
    </source>
</evidence>
<accession>A0A916WL73</accession>